<accession>A0A8H4YPD4</accession>
<protein>
    <recommendedName>
        <fullName evidence="4">Ochre suppressor tyr-tRNA</fullName>
    </recommendedName>
</protein>
<dbReference type="AlphaFoldDB" id="A0A8H4YPD4"/>
<comment type="caution">
    <text evidence="2">The sequence shown here is derived from an EMBL/GenBank/DDBJ whole genome shotgun (WGS) entry which is preliminary data.</text>
</comment>
<dbReference type="InterPro" id="IPR012471">
    <property type="entry name" value="DUF1690"/>
</dbReference>
<evidence type="ECO:0000313" key="3">
    <source>
        <dbReference type="Proteomes" id="UP000573603"/>
    </source>
</evidence>
<keyword evidence="3" id="KW-1185">Reference proteome</keyword>
<feature type="region of interest" description="Disordered" evidence="1">
    <location>
        <begin position="33"/>
        <end position="53"/>
    </location>
</feature>
<organism evidence="2 3">
    <name type="scientific">Fusarium anthophilum</name>
    <dbReference type="NCBI Taxonomy" id="48485"/>
    <lineage>
        <taxon>Eukaryota</taxon>
        <taxon>Fungi</taxon>
        <taxon>Dikarya</taxon>
        <taxon>Ascomycota</taxon>
        <taxon>Pezizomycotina</taxon>
        <taxon>Sordariomycetes</taxon>
        <taxon>Hypocreomycetidae</taxon>
        <taxon>Hypocreales</taxon>
        <taxon>Nectriaceae</taxon>
        <taxon>Fusarium</taxon>
        <taxon>Fusarium fujikuroi species complex</taxon>
    </lineage>
</organism>
<gene>
    <name evidence="2" type="ORF">FANTH_13257</name>
</gene>
<evidence type="ECO:0008006" key="4">
    <source>
        <dbReference type="Google" id="ProtNLM"/>
    </source>
</evidence>
<dbReference type="EMBL" id="JABEVY010000470">
    <property type="protein sequence ID" value="KAF5231819.1"/>
    <property type="molecule type" value="Genomic_DNA"/>
</dbReference>
<evidence type="ECO:0000256" key="1">
    <source>
        <dbReference type="SAM" id="MobiDB-lite"/>
    </source>
</evidence>
<evidence type="ECO:0000313" key="2">
    <source>
        <dbReference type="EMBL" id="KAF5231819.1"/>
    </source>
</evidence>
<reference evidence="2 3" key="1">
    <citation type="journal article" date="2020" name="BMC Genomics">
        <title>Correction to: Identification and distribution of gene clusters required for synthesis of sphingolipid metabolism inhibitors in diverse species of the filamentous fungus Fusarium.</title>
        <authorList>
            <person name="Kim H.S."/>
            <person name="Lohmar J.M."/>
            <person name="Busman M."/>
            <person name="Brown D.W."/>
            <person name="Naumann T.A."/>
            <person name="Divon H.H."/>
            <person name="Lysoe E."/>
            <person name="Uhlig S."/>
            <person name="Proctor R.H."/>
        </authorList>
    </citation>
    <scope>NUCLEOTIDE SEQUENCE [LARGE SCALE GENOMIC DNA]</scope>
    <source>
        <strain evidence="2 3">NRRL 25214</strain>
    </source>
</reference>
<dbReference type="Pfam" id="PF07956">
    <property type="entry name" value="DUF1690"/>
    <property type="match status" value="1"/>
</dbReference>
<name>A0A8H4YPD4_9HYPO</name>
<dbReference type="Proteomes" id="UP000573603">
    <property type="component" value="Unassembled WGS sequence"/>
</dbReference>
<sequence length="220" mass="24482">MCSSLLGRCHALITGGTVQFGDHISVAGVAPHSSATRGVSSPDGFTTSGSNGSLRDAPEISRMVIEPGNEHRLYSHCGRHNGFQRVETNLVTCVEGTDASRSKIVELQIQARVAEELKKLQQKEAEALKIAHEKLASADFKDDNSTSQYTVSKEIEAMREKLESRKQVRPLPESVEGARNEVIRCLREHDRRPLDCWQEVENFKAEVKKLEKSWVEKVVS</sequence>
<proteinExistence type="predicted"/>